<comment type="caution">
    <text evidence="2">The sequence shown here is derived from an EMBL/GenBank/DDBJ whole genome shotgun (WGS) entry which is preliminary data.</text>
</comment>
<evidence type="ECO:0000256" key="1">
    <source>
        <dbReference type="SAM" id="Phobius"/>
    </source>
</evidence>
<evidence type="ECO:0000313" key="3">
    <source>
        <dbReference type="Proteomes" id="UP000567179"/>
    </source>
</evidence>
<accession>A0A8H5BIX6</accession>
<keyword evidence="1" id="KW-0812">Transmembrane</keyword>
<reference evidence="2 3" key="1">
    <citation type="journal article" date="2020" name="ISME J.">
        <title>Uncovering the hidden diversity of litter-decomposition mechanisms in mushroom-forming fungi.</title>
        <authorList>
            <person name="Floudas D."/>
            <person name="Bentzer J."/>
            <person name="Ahren D."/>
            <person name="Johansson T."/>
            <person name="Persson P."/>
            <person name="Tunlid A."/>
        </authorList>
    </citation>
    <scope>NUCLEOTIDE SEQUENCE [LARGE SCALE GENOMIC DNA]</scope>
    <source>
        <strain evidence="2 3">CBS 101986</strain>
    </source>
</reference>
<gene>
    <name evidence="2" type="ORF">D9619_011386</name>
</gene>
<sequence>MIIGILLALRIYALYGCSRRILVFMTVIATVAVAIASWSLFRQTTVDPPQETAGCHTGLGYRTSIRIAGAWEALLFYDCIVFGLTIFKTWTARHDHSITEISIPLITLLLRDGSIYFAVMAFCNLANILTFYFAEASAYRFPVVDLENNVIFQPFMRGGLSTFASWTDTVDFTYPMTSISDVETSTRESQHPACYRIPIPR</sequence>
<name>A0A8H5BIX6_9AGAR</name>
<keyword evidence="1" id="KW-1133">Transmembrane helix</keyword>
<keyword evidence="1" id="KW-0472">Membrane</keyword>
<keyword evidence="3" id="KW-1185">Reference proteome</keyword>
<dbReference type="OrthoDB" id="2686513at2759"/>
<dbReference type="Proteomes" id="UP000567179">
    <property type="component" value="Unassembled WGS sequence"/>
</dbReference>
<feature type="transmembrane region" description="Helical" evidence="1">
    <location>
        <begin position="21"/>
        <end position="41"/>
    </location>
</feature>
<protein>
    <submittedName>
        <fullName evidence="2">Uncharacterized protein</fullName>
    </submittedName>
</protein>
<feature type="transmembrane region" description="Helical" evidence="1">
    <location>
        <begin position="115"/>
        <end position="134"/>
    </location>
</feature>
<organism evidence="2 3">
    <name type="scientific">Psilocybe cf. subviscida</name>
    <dbReference type="NCBI Taxonomy" id="2480587"/>
    <lineage>
        <taxon>Eukaryota</taxon>
        <taxon>Fungi</taxon>
        <taxon>Dikarya</taxon>
        <taxon>Basidiomycota</taxon>
        <taxon>Agaricomycotina</taxon>
        <taxon>Agaricomycetes</taxon>
        <taxon>Agaricomycetidae</taxon>
        <taxon>Agaricales</taxon>
        <taxon>Agaricineae</taxon>
        <taxon>Strophariaceae</taxon>
        <taxon>Psilocybe</taxon>
    </lineage>
</organism>
<evidence type="ECO:0000313" key="2">
    <source>
        <dbReference type="EMBL" id="KAF5324107.1"/>
    </source>
</evidence>
<dbReference type="AlphaFoldDB" id="A0A8H5BIX6"/>
<dbReference type="EMBL" id="JAACJJ010000016">
    <property type="protein sequence ID" value="KAF5324107.1"/>
    <property type="molecule type" value="Genomic_DNA"/>
</dbReference>
<proteinExistence type="predicted"/>